<feature type="transmembrane region" description="Helical" evidence="8">
    <location>
        <begin position="95"/>
        <end position="112"/>
    </location>
</feature>
<dbReference type="EMBL" id="VFLP01000031">
    <property type="protein sequence ID" value="TRX93065.1"/>
    <property type="molecule type" value="Genomic_DNA"/>
</dbReference>
<feature type="transmembrane region" description="Helical" evidence="8">
    <location>
        <begin position="574"/>
        <end position="595"/>
    </location>
</feature>
<dbReference type="GO" id="GO:0055085">
    <property type="term" value="P:transmembrane transport"/>
    <property type="evidence" value="ECO:0007669"/>
    <property type="project" value="TreeGrafter"/>
</dbReference>
<dbReference type="Proteomes" id="UP000319160">
    <property type="component" value="Unassembled WGS sequence"/>
</dbReference>
<feature type="compositionally biased region" description="Polar residues" evidence="7">
    <location>
        <begin position="745"/>
        <end position="763"/>
    </location>
</feature>
<evidence type="ECO:0000256" key="8">
    <source>
        <dbReference type="SAM" id="Phobius"/>
    </source>
</evidence>
<proteinExistence type="inferred from homology"/>
<feature type="region of interest" description="Disordered" evidence="7">
    <location>
        <begin position="736"/>
        <end position="827"/>
    </location>
</feature>
<feature type="domain" description="ML-like" evidence="9">
    <location>
        <begin position="114"/>
        <end position="256"/>
    </location>
</feature>
<reference evidence="11" key="1">
    <citation type="submission" date="2019-06" db="EMBL/GenBank/DDBJ databases">
        <title>Draft genome sequence of the griseofulvin-producing fungus Xylaria cubensis strain G536.</title>
        <authorList>
            <person name="Mead M.E."/>
            <person name="Raja H.A."/>
            <person name="Steenwyk J.L."/>
            <person name="Knowles S.L."/>
            <person name="Oberlies N.H."/>
            <person name="Rokas A."/>
        </authorList>
    </citation>
    <scope>NUCLEOTIDE SEQUENCE [LARGE SCALE GENOMIC DNA]</scope>
    <source>
        <strain evidence="11">G536</strain>
    </source>
</reference>
<evidence type="ECO:0000256" key="3">
    <source>
        <dbReference type="ARBA" id="ARBA00022692"/>
    </source>
</evidence>
<protein>
    <recommendedName>
        <fullName evidence="9">ML-like domain-containing protein</fullName>
    </recommendedName>
</protein>
<keyword evidence="6 8" id="KW-0472">Membrane</keyword>
<feature type="transmembrane region" description="Helical" evidence="8">
    <location>
        <begin position="66"/>
        <end position="83"/>
    </location>
</feature>
<dbReference type="PANTHER" id="PTHR31145:SF2">
    <property type="entry name" value="FLAVIN CARRIER PROTEIN 2"/>
    <property type="match status" value="1"/>
</dbReference>
<feature type="transmembrane region" description="Helical" evidence="8">
    <location>
        <begin position="665"/>
        <end position="692"/>
    </location>
</feature>
<feature type="transmembrane region" description="Helical" evidence="8">
    <location>
        <begin position="431"/>
        <end position="453"/>
    </location>
</feature>
<feature type="transmembrane region" description="Helical" evidence="8">
    <location>
        <begin position="511"/>
        <end position="531"/>
    </location>
</feature>
<dbReference type="GO" id="GO:0016020">
    <property type="term" value="C:membrane"/>
    <property type="evidence" value="ECO:0007669"/>
    <property type="project" value="UniProtKB-SubCell"/>
</dbReference>
<evidence type="ECO:0000256" key="6">
    <source>
        <dbReference type="ARBA" id="ARBA00023136"/>
    </source>
</evidence>
<feature type="transmembrane region" description="Helical" evidence="8">
    <location>
        <begin position="485"/>
        <end position="505"/>
    </location>
</feature>
<dbReference type="SMART" id="SM01320">
    <property type="entry name" value="TRP_N"/>
    <property type="match status" value="1"/>
</dbReference>
<name>A0A553HYQ9_9PEZI</name>
<feature type="compositionally biased region" description="Basic and acidic residues" evidence="7">
    <location>
        <begin position="782"/>
        <end position="800"/>
    </location>
</feature>
<evidence type="ECO:0000256" key="7">
    <source>
        <dbReference type="SAM" id="MobiDB-lite"/>
    </source>
</evidence>
<sequence length="827" mass="89839">MSSPPSFPISIIRLPNRRSITTTTEAAGTLLFSAESESEFVSRSTFPHYVAQPPHLDEYTPAYPRSPFACCATVSLFVASWLISNMASLISSTRALVLFFFCLLALVLPSAAEKKLETDSLNSCQANSGFTASLFNLRYTPSKNSIDVNISAVSTIEAHVKFDVAISAYGYEFYSLIIDPCEVKLAGFCPMVSGNLDDPFSQMVPAETASLVPGIAYTFPDIDAKVRIYINATDGPMAGQSVACLEANVSNGQTVDLIGVKYASAIVAGLALVSSALLSGLGHSNAASHVAATALALTSYFQSQAIVGLVGIPLPPVVQSWTQDFQWSLGIVNVDFLQTIFTWYQRSTGGTAARIIDTLNTVSVQVQKRSEPLITPSLGLFNRAQAMMPRSVSNHVSSLAKRGNVKTSYGTYIVYGIQRVAFRAGIETTNLFLTGIVSFYVVMVIAAILVALFKGSCEIAAKARWIKGDTFLDFRNGWLTVLKGILYRITLIGYAPLTILCLWEFTQRDSAAEVVLAVFFLIYVNVGLLWASYKLIRIAHRSVTLHRNPAYILYSDPQTLNKWGFLYIQFRASAYYFIVPVLGYTILKALFIAFAQNAGTVQAIALLLIEAGALIAAAVLRPWMDKKINSFNIAICAVNFINAIFLLIFTKVFDQPDIVTGVIGVVLWILNAATTLILLLVLIISTAIVFFTDNPDGRYKFMADDRTSFMKSQSQLATTGELDALAMTARGEKGGYGSGFDDNESLQPPSFNQATRSRPQSMNRAAPASVATASSASTAQNDHSRYSVDQHSSLMHDSEIPRTASPSSPHVSRAQNASPWQRGAGYE</sequence>
<dbReference type="InterPro" id="IPR032800">
    <property type="entry name" value="TRP_N"/>
</dbReference>
<evidence type="ECO:0000313" key="10">
    <source>
        <dbReference type="EMBL" id="TRX93065.1"/>
    </source>
</evidence>
<keyword evidence="5 8" id="KW-1133">Transmembrane helix</keyword>
<dbReference type="InterPro" id="IPR040241">
    <property type="entry name" value="TRP_Flc/Pkd2-like"/>
</dbReference>
<feature type="compositionally biased region" description="Low complexity" evidence="7">
    <location>
        <begin position="765"/>
        <end position="779"/>
    </location>
</feature>
<dbReference type="STRING" id="2512241.A0A553HYQ9"/>
<dbReference type="Pfam" id="PF14558">
    <property type="entry name" value="TRP_N"/>
    <property type="match status" value="1"/>
</dbReference>
<gene>
    <name evidence="10" type="ORF">FHL15_005933</name>
</gene>
<evidence type="ECO:0000256" key="1">
    <source>
        <dbReference type="ARBA" id="ARBA00004141"/>
    </source>
</evidence>
<keyword evidence="3 8" id="KW-0812">Transmembrane</keyword>
<dbReference type="PANTHER" id="PTHR31145">
    <property type="entry name" value="INTEGRAL MEMBRANE PROTEIN (AFU_ORTHOLOGUE AFUA_7G01610)"/>
    <property type="match status" value="1"/>
</dbReference>
<feature type="transmembrane region" description="Helical" evidence="8">
    <location>
        <begin position="601"/>
        <end position="620"/>
    </location>
</feature>
<evidence type="ECO:0000256" key="5">
    <source>
        <dbReference type="ARBA" id="ARBA00022989"/>
    </source>
</evidence>
<evidence type="ECO:0000256" key="4">
    <source>
        <dbReference type="ARBA" id="ARBA00022729"/>
    </source>
</evidence>
<dbReference type="AlphaFoldDB" id="A0A553HYQ9"/>
<keyword evidence="11" id="KW-1185">Reference proteome</keyword>
<comment type="subcellular location">
    <subcellularLocation>
        <location evidence="1">Membrane</location>
        <topology evidence="1">Multi-pass membrane protein</topology>
    </subcellularLocation>
</comment>
<organism evidence="10 11">
    <name type="scientific">Xylaria flabelliformis</name>
    <dbReference type="NCBI Taxonomy" id="2512241"/>
    <lineage>
        <taxon>Eukaryota</taxon>
        <taxon>Fungi</taxon>
        <taxon>Dikarya</taxon>
        <taxon>Ascomycota</taxon>
        <taxon>Pezizomycotina</taxon>
        <taxon>Sordariomycetes</taxon>
        <taxon>Xylariomycetidae</taxon>
        <taxon>Xylariales</taxon>
        <taxon>Xylariaceae</taxon>
        <taxon>Xylaria</taxon>
    </lineage>
</organism>
<dbReference type="OrthoDB" id="5212126at2759"/>
<dbReference type="InterPro" id="IPR010308">
    <property type="entry name" value="TRP_C"/>
</dbReference>
<evidence type="ECO:0000256" key="2">
    <source>
        <dbReference type="ARBA" id="ARBA00010642"/>
    </source>
</evidence>
<evidence type="ECO:0000259" key="9">
    <source>
        <dbReference type="SMART" id="SM01320"/>
    </source>
</evidence>
<comment type="caution">
    <text evidence="10">The sequence shown here is derived from an EMBL/GenBank/DDBJ whole genome shotgun (WGS) entry which is preliminary data.</text>
</comment>
<feature type="transmembrane region" description="Helical" evidence="8">
    <location>
        <begin position="632"/>
        <end position="653"/>
    </location>
</feature>
<evidence type="ECO:0000313" key="11">
    <source>
        <dbReference type="Proteomes" id="UP000319160"/>
    </source>
</evidence>
<comment type="similarity">
    <text evidence="2">Belongs to the transient receptor potential (TRP) ion channel family.</text>
</comment>
<dbReference type="GO" id="GO:0009272">
    <property type="term" value="P:fungal-type cell wall biogenesis"/>
    <property type="evidence" value="ECO:0007669"/>
    <property type="project" value="TreeGrafter"/>
</dbReference>
<feature type="compositionally biased region" description="Polar residues" evidence="7">
    <location>
        <begin position="804"/>
        <end position="819"/>
    </location>
</feature>
<dbReference type="Pfam" id="PF06011">
    <property type="entry name" value="TRP"/>
    <property type="match status" value="1"/>
</dbReference>
<accession>A0A553HYQ9</accession>
<keyword evidence="4" id="KW-0732">Signal</keyword>